<evidence type="ECO:0000313" key="2">
    <source>
        <dbReference type="EMBL" id="OAG11124.1"/>
    </source>
</evidence>
<dbReference type="Proteomes" id="UP000077069">
    <property type="component" value="Unassembled WGS sequence"/>
</dbReference>
<evidence type="ECO:0000256" key="1">
    <source>
        <dbReference type="SAM" id="MobiDB-lite"/>
    </source>
</evidence>
<proteinExistence type="predicted"/>
<dbReference type="AlphaFoldDB" id="A0A177CUB4"/>
<keyword evidence="3" id="KW-1185">Reference proteome</keyword>
<name>A0A177CUB4_9PLEO</name>
<dbReference type="RefSeq" id="XP_018041489.1">
    <property type="nucleotide sequence ID" value="XM_018182627.1"/>
</dbReference>
<organism evidence="2 3">
    <name type="scientific">Paraphaeosphaeria sporulosa</name>
    <dbReference type="NCBI Taxonomy" id="1460663"/>
    <lineage>
        <taxon>Eukaryota</taxon>
        <taxon>Fungi</taxon>
        <taxon>Dikarya</taxon>
        <taxon>Ascomycota</taxon>
        <taxon>Pezizomycotina</taxon>
        <taxon>Dothideomycetes</taxon>
        <taxon>Pleosporomycetidae</taxon>
        <taxon>Pleosporales</taxon>
        <taxon>Massarineae</taxon>
        <taxon>Didymosphaeriaceae</taxon>
        <taxon>Paraphaeosphaeria</taxon>
    </lineage>
</organism>
<dbReference type="EMBL" id="KV441549">
    <property type="protein sequence ID" value="OAG11124.1"/>
    <property type="molecule type" value="Genomic_DNA"/>
</dbReference>
<gene>
    <name evidence="2" type="ORF">CC84DRAFT_1214372</name>
</gene>
<dbReference type="InParanoid" id="A0A177CUB4"/>
<dbReference type="GeneID" id="28766113"/>
<accession>A0A177CUB4</accession>
<feature type="region of interest" description="Disordered" evidence="1">
    <location>
        <begin position="1"/>
        <end position="30"/>
    </location>
</feature>
<protein>
    <submittedName>
        <fullName evidence="2">Uncharacterized protein</fullName>
    </submittedName>
</protein>
<evidence type="ECO:0000313" key="3">
    <source>
        <dbReference type="Proteomes" id="UP000077069"/>
    </source>
</evidence>
<feature type="compositionally biased region" description="Basic and acidic residues" evidence="1">
    <location>
        <begin position="1"/>
        <end position="11"/>
    </location>
</feature>
<reference evidence="2 3" key="1">
    <citation type="submission" date="2016-05" db="EMBL/GenBank/DDBJ databases">
        <title>Comparative analysis of secretome profiles of manganese(II)-oxidizing ascomycete fungi.</title>
        <authorList>
            <consortium name="DOE Joint Genome Institute"/>
            <person name="Zeiner C.A."/>
            <person name="Purvine S.O."/>
            <person name="Zink E.M."/>
            <person name="Wu S."/>
            <person name="Pasa-Tolic L."/>
            <person name="Chaput D.L."/>
            <person name="Haridas S."/>
            <person name="Grigoriev I.V."/>
            <person name="Santelli C.M."/>
            <person name="Hansel C.M."/>
        </authorList>
    </citation>
    <scope>NUCLEOTIDE SEQUENCE [LARGE SCALE GENOMIC DNA]</scope>
    <source>
        <strain evidence="2 3">AP3s5-JAC2a</strain>
    </source>
</reference>
<sequence length="713" mass="80858">MTRASHDDVRLPESSPSRSDMHTGRPRQPDPLFTFQAGHVSLEDFPKLHRAPEAWLGEWFCRPESLRNTLIESGAAIVGSRFLDYLAPGFCGPDSDWNFAVDNNPVNVWRLITGLQHCGVLFQTRAERILACLAYPQAHVSFVATKLDIWQSMHVAMSRGSSTHTKKALLAVDYYIGEDQMCFAKSGELIQHQFKCEVAAVPTIDGSGYKTRVRVWRMFGFPKGEYDWRGQFVTNLPTTVINGSITTRHRSAKVQVIVTAGGYRNHILSSHLSCTQGYVSGEVAAVLYPELTARREFYAWKTLQDAERDRDARRKYERRGFSEVALPLHPDVRDHVLGDPSTMVVHFQAVAAHLSLPNDMWPATYVAEPTEFVWEQIADWLHVPASATPSTYRLLPLRYETMTTNHTAHLCMRYGVPVPCPAHNEVTRDLRTQMLQEAKEFLIVRESVSFVRWAVRRTVVVDRVNEEDAWHLDRLFAMPAEEPVKPSQLPPRSVFDVPECRNRVYGYLIADDHAASRRFIAPRSTGSRGNSGLFSVSRMFRAEYGPLWMQLHAEQIEEQVRQVRRAIRRLEKQTNSKWDVKFQDTSAAHVRPEVIIQGALPGEMSLASLCRIRAVIPILGITFKACRPTCAPEPYELINVALGNSCPAWRACLKKRALVDLQFQLGGQGQVPCLKFFMEEGANVGLRMFHELGFPPLRPDFDVKVWTLHGGLR</sequence>